<feature type="transmembrane region" description="Helical" evidence="1">
    <location>
        <begin position="20"/>
        <end position="40"/>
    </location>
</feature>
<organism evidence="2 3">
    <name type="scientific">Micromonospora arborensis</name>
    <dbReference type="NCBI Taxonomy" id="2116518"/>
    <lineage>
        <taxon>Bacteria</taxon>
        <taxon>Bacillati</taxon>
        <taxon>Actinomycetota</taxon>
        <taxon>Actinomycetes</taxon>
        <taxon>Micromonosporales</taxon>
        <taxon>Micromonosporaceae</taxon>
        <taxon>Micromonospora</taxon>
    </lineage>
</organism>
<sequence length="341" mass="36538">MLLTQLNQIGGASVSRRERAWLTAAVVGWIALNGAVLLLAPGDAPFDWPAQHDPPSGPSQVIAAQATLVELVLLAAIGYALTRGRPAPVIAERAPTLPTARRETGLVLAYGVLAQLGGLLIGRGLGWHPIGFHLAGTLVGATDPVGSAEALGWATYNVVVYALLPLLWFRRRYTAHQMCLRSADRRGDAILILAVLVLESLAQWVVLGHAFAGLAPGQLAAGVPLTFLLYFAGTVLPTVIFVQSILVPRYARLTGSTTATLVLGGLTYAALHVFEGWGRFGSPREATLTILFVLLIYTLPGAFKTWLTVRTGNAWVHAWAYHAFAPHTMHDTGLIVRIFRL</sequence>
<evidence type="ECO:0000313" key="2">
    <source>
        <dbReference type="EMBL" id="PYC66817.1"/>
    </source>
</evidence>
<keyword evidence="1" id="KW-0472">Membrane</keyword>
<proteinExistence type="predicted"/>
<feature type="transmembrane region" description="Helical" evidence="1">
    <location>
        <begin position="190"/>
        <end position="215"/>
    </location>
</feature>
<evidence type="ECO:0000313" key="3">
    <source>
        <dbReference type="Proteomes" id="UP000248333"/>
    </source>
</evidence>
<comment type="caution">
    <text evidence="2">The sequence shown here is derived from an EMBL/GenBank/DDBJ whole genome shotgun (WGS) entry which is preliminary data.</text>
</comment>
<accession>A0A318NJ76</accession>
<feature type="transmembrane region" description="Helical" evidence="1">
    <location>
        <begin position="227"/>
        <end position="246"/>
    </location>
</feature>
<protein>
    <submittedName>
        <fullName evidence="2">Uncharacterized protein</fullName>
    </submittedName>
</protein>
<dbReference type="Proteomes" id="UP000248333">
    <property type="component" value="Unassembled WGS sequence"/>
</dbReference>
<feature type="transmembrane region" description="Helical" evidence="1">
    <location>
        <begin position="107"/>
        <end position="130"/>
    </location>
</feature>
<name>A0A318NJ76_9ACTN</name>
<evidence type="ECO:0000256" key="1">
    <source>
        <dbReference type="SAM" id="Phobius"/>
    </source>
</evidence>
<gene>
    <name evidence="2" type="ORF">C7C45_23230</name>
</gene>
<dbReference type="AlphaFoldDB" id="A0A318NJ76"/>
<keyword evidence="1" id="KW-0812">Transmembrane</keyword>
<reference evidence="2 3" key="1">
    <citation type="submission" date="2018-03" db="EMBL/GenBank/DDBJ databases">
        <title>Bioinformatic expansion and discovery of thiopeptide antibiotics.</title>
        <authorList>
            <person name="Schwalen C.J."/>
            <person name="Hudson G.A."/>
            <person name="Mitchell D.A."/>
        </authorList>
    </citation>
    <scope>NUCLEOTIDE SEQUENCE [LARGE SCALE GENOMIC DNA]</scope>
    <source>
        <strain evidence="2 3">NRRL 8041</strain>
    </source>
</reference>
<keyword evidence="3" id="KW-1185">Reference proteome</keyword>
<dbReference type="OrthoDB" id="3460610at2"/>
<keyword evidence="1" id="KW-1133">Transmembrane helix</keyword>
<feature type="transmembrane region" description="Helical" evidence="1">
    <location>
        <begin position="150"/>
        <end position="169"/>
    </location>
</feature>
<feature type="transmembrane region" description="Helical" evidence="1">
    <location>
        <begin position="253"/>
        <end position="274"/>
    </location>
</feature>
<dbReference type="EMBL" id="PYBV01000030">
    <property type="protein sequence ID" value="PYC66817.1"/>
    <property type="molecule type" value="Genomic_DNA"/>
</dbReference>
<feature type="transmembrane region" description="Helical" evidence="1">
    <location>
        <begin position="286"/>
        <end position="303"/>
    </location>
</feature>
<feature type="transmembrane region" description="Helical" evidence="1">
    <location>
        <begin position="60"/>
        <end position="81"/>
    </location>
</feature>